<sequence length="86" mass="10523">MYILTHKFPVPNNQVRICRNTSRLGFLKVFLSPLLHLFEFSKTCWFTRLICKTEKKFDYPNKSHIYNESITRQRFMKLFTMLTLNW</sequence>
<protein>
    <submittedName>
        <fullName evidence="1">Uncharacterized protein</fullName>
    </submittedName>
</protein>
<name>A0A0E9WSX8_ANGAN</name>
<proteinExistence type="predicted"/>
<reference evidence="1" key="1">
    <citation type="submission" date="2014-11" db="EMBL/GenBank/DDBJ databases">
        <authorList>
            <person name="Amaro Gonzalez C."/>
        </authorList>
    </citation>
    <scope>NUCLEOTIDE SEQUENCE</scope>
</reference>
<accession>A0A0E9WSX8</accession>
<dbReference type="EMBL" id="GBXM01015216">
    <property type="protein sequence ID" value="JAH93361.1"/>
    <property type="molecule type" value="Transcribed_RNA"/>
</dbReference>
<organism evidence="1">
    <name type="scientific">Anguilla anguilla</name>
    <name type="common">European freshwater eel</name>
    <name type="synonym">Muraena anguilla</name>
    <dbReference type="NCBI Taxonomy" id="7936"/>
    <lineage>
        <taxon>Eukaryota</taxon>
        <taxon>Metazoa</taxon>
        <taxon>Chordata</taxon>
        <taxon>Craniata</taxon>
        <taxon>Vertebrata</taxon>
        <taxon>Euteleostomi</taxon>
        <taxon>Actinopterygii</taxon>
        <taxon>Neopterygii</taxon>
        <taxon>Teleostei</taxon>
        <taxon>Anguilliformes</taxon>
        <taxon>Anguillidae</taxon>
        <taxon>Anguilla</taxon>
    </lineage>
</organism>
<dbReference type="AlphaFoldDB" id="A0A0E9WSX8"/>
<evidence type="ECO:0000313" key="1">
    <source>
        <dbReference type="EMBL" id="JAH93361.1"/>
    </source>
</evidence>
<reference evidence="1" key="2">
    <citation type="journal article" date="2015" name="Fish Shellfish Immunol.">
        <title>Early steps in the European eel (Anguilla anguilla)-Vibrio vulnificus interaction in the gills: Role of the RtxA13 toxin.</title>
        <authorList>
            <person name="Callol A."/>
            <person name="Pajuelo D."/>
            <person name="Ebbesson L."/>
            <person name="Teles M."/>
            <person name="MacKenzie S."/>
            <person name="Amaro C."/>
        </authorList>
    </citation>
    <scope>NUCLEOTIDE SEQUENCE</scope>
</reference>